<protein>
    <submittedName>
        <fullName evidence="1">Uncharacterized protein</fullName>
    </submittedName>
</protein>
<gene>
    <name evidence="1" type="ORF">O6H91_23G041500</name>
</gene>
<organism evidence="1 2">
    <name type="scientific">Diphasiastrum complanatum</name>
    <name type="common">Issler's clubmoss</name>
    <name type="synonym">Lycopodium complanatum</name>
    <dbReference type="NCBI Taxonomy" id="34168"/>
    <lineage>
        <taxon>Eukaryota</taxon>
        <taxon>Viridiplantae</taxon>
        <taxon>Streptophyta</taxon>
        <taxon>Embryophyta</taxon>
        <taxon>Tracheophyta</taxon>
        <taxon>Lycopodiopsida</taxon>
        <taxon>Lycopodiales</taxon>
        <taxon>Lycopodiaceae</taxon>
        <taxon>Lycopodioideae</taxon>
        <taxon>Diphasiastrum</taxon>
    </lineage>
</organism>
<name>A0ACC2AAA3_DIPCM</name>
<keyword evidence="2" id="KW-1185">Reference proteome</keyword>
<proteinExistence type="predicted"/>
<evidence type="ECO:0000313" key="2">
    <source>
        <dbReference type="Proteomes" id="UP001162992"/>
    </source>
</evidence>
<dbReference type="EMBL" id="CM055114">
    <property type="protein sequence ID" value="KAJ7514371.1"/>
    <property type="molecule type" value="Genomic_DNA"/>
</dbReference>
<reference evidence="2" key="1">
    <citation type="journal article" date="2024" name="Proc. Natl. Acad. Sci. U.S.A.">
        <title>Extraordinary preservation of gene collinearity over three hundred million years revealed in homosporous lycophytes.</title>
        <authorList>
            <person name="Li C."/>
            <person name="Wickell D."/>
            <person name="Kuo L.Y."/>
            <person name="Chen X."/>
            <person name="Nie B."/>
            <person name="Liao X."/>
            <person name="Peng D."/>
            <person name="Ji J."/>
            <person name="Jenkins J."/>
            <person name="Williams M."/>
            <person name="Shu S."/>
            <person name="Plott C."/>
            <person name="Barry K."/>
            <person name="Rajasekar S."/>
            <person name="Grimwood J."/>
            <person name="Han X."/>
            <person name="Sun S."/>
            <person name="Hou Z."/>
            <person name="He W."/>
            <person name="Dai G."/>
            <person name="Sun C."/>
            <person name="Schmutz J."/>
            <person name="Leebens-Mack J.H."/>
            <person name="Li F.W."/>
            <person name="Wang L."/>
        </authorList>
    </citation>
    <scope>NUCLEOTIDE SEQUENCE [LARGE SCALE GENOMIC DNA]</scope>
    <source>
        <strain evidence="2">cv. PW_Plant_1</strain>
    </source>
</reference>
<comment type="caution">
    <text evidence="1">The sequence shown here is derived from an EMBL/GenBank/DDBJ whole genome shotgun (WGS) entry which is preliminary data.</text>
</comment>
<sequence length="116" mass="13160">MLFLMEYLCPPGGTVLDLGCETSAVMKVARHSHRPCLSLDCDDVLVREYLMPLKDAGKGKLDMPLVGKDNTLGEEVQTFSVTLDWSLLVYAESITRIPEEDPDFEEFPRVRTKIRR</sequence>
<evidence type="ECO:0000313" key="1">
    <source>
        <dbReference type="EMBL" id="KAJ7514371.1"/>
    </source>
</evidence>
<accession>A0ACC2AAA3</accession>
<dbReference type="Proteomes" id="UP001162992">
    <property type="component" value="Chromosome 23"/>
</dbReference>